<dbReference type="RefSeq" id="WP_195810124.1">
    <property type="nucleotide sequence ID" value="NZ_CP064795.1"/>
</dbReference>
<evidence type="ECO:0000256" key="3">
    <source>
        <dbReference type="ARBA" id="ARBA00022679"/>
    </source>
</evidence>
<organism evidence="4 5">
    <name type="scientific">Salinimonas marina</name>
    <dbReference type="NCBI Taxonomy" id="2785918"/>
    <lineage>
        <taxon>Bacteria</taxon>
        <taxon>Pseudomonadati</taxon>
        <taxon>Pseudomonadota</taxon>
        <taxon>Gammaproteobacteria</taxon>
        <taxon>Alteromonadales</taxon>
        <taxon>Alteromonadaceae</taxon>
        <taxon>Alteromonas/Salinimonas group</taxon>
        <taxon>Salinimonas</taxon>
    </lineage>
</organism>
<accession>A0A7S9DW85</accession>
<name>A0A7S9DW85_9ALTE</name>
<dbReference type="AlphaFoldDB" id="A0A7S9DW85"/>
<keyword evidence="5" id="KW-1185">Reference proteome</keyword>
<dbReference type="PANTHER" id="PTHR43179:SF12">
    <property type="entry name" value="GALACTOFURANOSYLTRANSFERASE GLFT2"/>
    <property type="match status" value="1"/>
</dbReference>
<evidence type="ECO:0000256" key="1">
    <source>
        <dbReference type="ARBA" id="ARBA00006739"/>
    </source>
</evidence>
<keyword evidence="2" id="KW-0328">Glycosyltransferase</keyword>
<dbReference type="SUPFAM" id="SSF53448">
    <property type="entry name" value="Nucleotide-diphospho-sugar transferases"/>
    <property type="match status" value="1"/>
</dbReference>
<reference evidence="4 5" key="1">
    <citation type="submission" date="2020-11" db="EMBL/GenBank/DDBJ databases">
        <title>Complete genome sequence for Salinimonas sp. strain G2-b.</title>
        <authorList>
            <person name="Park S.-J."/>
        </authorList>
    </citation>
    <scope>NUCLEOTIDE SEQUENCE [LARGE SCALE GENOMIC DNA]</scope>
    <source>
        <strain evidence="4 5">G2-b</strain>
    </source>
</reference>
<evidence type="ECO:0000313" key="5">
    <source>
        <dbReference type="Proteomes" id="UP000595095"/>
    </source>
</evidence>
<proteinExistence type="inferred from homology"/>
<dbReference type="Proteomes" id="UP000595095">
    <property type="component" value="Chromosome"/>
</dbReference>
<dbReference type="Gene3D" id="3.90.550.10">
    <property type="entry name" value="Spore Coat Polysaccharide Biosynthesis Protein SpsA, Chain A"/>
    <property type="match status" value="1"/>
</dbReference>
<evidence type="ECO:0000313" key="4">
    <source>
        <dbReference type="EMBL" id="QPG05033.1"/>
    </source>
</evidence>
<evidence type="ECO:0000256" key="2">
    <source>
        <dbReference type="ARBA" id="ARBA00022676"/>
    </source>
</evidence>
<dbReference type="KEGG" id="smaa:IT774_12905"/>
<protein>
    <submittedName>
        <fullName evidence="4">Glycosyltransferase family 2 protein</fullName>
    </submittedName>
</protein>
<dbReference type="PANTHER" id="PTHR43179">
    <property type="entry name" value="RHAMNOSYLTRANSFERASE WBBL"/>
    <property type="match status" value="1"/>
</dbReference>
<dbReference type="CDD" id="cd02526">
    <property type="entry name" value="GT2_RfbF_like"/>
    <property type="match status" value="1"/>
</dbReference>
<gene>
    <name evidence="4" type="ORF">IT774_12905</name>
</gene>
<dbReference type="GO" id="GO:0016757">
    <property type="term" value="F:glycosyltransferase activity"/>
    <property type="evidence" value="ECO:0007669"/>
    <property type="project" value="UniProtKB-KW"/>
</dbReference>
<sequence length="285" mass="32355">MKVGAVIISYHPDTVHLSSMLSALNTMGWPVALIDNSPVALAGLRDAFSHYVHCADNVGIAEAQNIGIDILIAQGAEAVLILDQDSQLTPAFLQNLYETYTYALRRCPRMACLGPQIVCEFIDKPVQPKLHKSQPVCDRLEHAKQIIASGMIINVTAYHKVGKKDASLFIDGVDHEWCWRARSLGFQVLKASTVEMRHRQGDGRHRVLGLNFKRGAPVRLYYQVRNVLILSRRRHVPMYWKCRHLMALPLRWLVNRWYFPEGKLRGHYVRRGIKDGLLGRTGKLN</sequence>
<dbReference type="InterPro" id="IPR029044">
    <property type="entry name" value="Nucleotide-diphossugar_trans"/>
</dbReference>
<keyword evidence="3 4" id="KW-0808">Transferase</keyword>
<dbReference type="EMBL" id="CP064795">
    <property type="protein sequence ID" value="QPG05033.1"/>
    <property type="molecule type" value="Genomic_DNA"/>
</dbReference>
<comment type="similarity">
    <text evidence="1">Belongs to the glycosyltransferase 2 family.</text>
</comment>